<keyword evidence="3 5" id="KW-1133">Transmembrane helix</keyword>
<dbReference type="PROSITE" id="PS50850">
    <property type="entry name" value="MFS"/>
    <property type="match status" value="1"/>
</dbReference>
<organism evidence="7 8">
    <name type="scientific">Nezara viridula</name>
    <name type="common">Southern green stink bug</name>
    <name type="synonym">Cimex viridulus</name>
    <dbReference type="NCBI Taxonomy" id="85310"/>
    <lineage>
        <taxon>Eukaryota</taxon>
        <taxon>Metazoa</taxon>
        <taxon>Ecdysozoa</taxon>
        <taxon>Arthropoda</taxon>
        <taxon>Hexapoda</taxon>
        <taxon>Insecta</taxon>
        <taxon>Pterygota</taxon>
        <taxon>Neoptera</taxon>
        <taxon>Paraneoptera</taxon>
        <taxon>Hemiptera</taxon>
        <taxon>Heteroptera</taxon>
        <taxon>Panheteroptera</taxon>
        <taxon>Pentatomomorpha</taxon>
        <taxon>Pentatomoidea</taxon>
        <taxon>Pentatomidae</taxon>
        <taxon>Pentatominae</taxon>
        <taxon>Nezara</taxon>
    </lineage>
</organism>
<protein>
    <recommendedName>
        <fullName evidence="6">Major facilitator superfamily (MFS) profile domain-containing protein</fullName>
    </recommendedName>
</protein>
<keyword evidence="4 5" id="KW-0472">Membrane</keyword>
<comment type="subcellular location">
    <subcellularLocation>
        <location evidence="1">Membrane</location>
        <topology evidence="1">Multi-pass membrane protein</topology>
    </subcellularLocation>
</comment>
<dbReference type="PANTHER" id="PTHR48021:SF89">
    <property type="entry name" value="FI02132P-RELATED"/>
    <property type="match status" value="1"/>
</dbReference>
<evidence type="ECO:0000313" key="7">
    <source>
        <dbReference type="EMBL" id="CAH1407771.1"/>
    </source>
</evidence>
<feature type="transmembrane region" description="Helical" evidence="5">
    <location>
        <begin position="353"/>
        <end position="375"/>
    </location>
</feature>
<dbReference type="EMBL" id="OV725083">
    <property type="protein sequence ID" value="CAH1407771.1"/>
    <property type="molecule type" value="Genomic_DNA"/>
</dbReference>
<dbReference type="PROSITE" id="PS00217">
    <property type="entry name" value="SUGAR_TRANSPORT_2"/>
    <property type="match status" value="1"/>
</dbReference>
<dbReference type="Gene3D" id="1.20.1250.20">
    <property type="entry name" value="MFS general substrate transporter like domains"/>
    <property type="match status" value="2"/>
</dbReference>
<feature type="transmembrane region" description="Helical" evidence="5">
    <location>
        <begin position="274"/>
        <end position="301"/>
    </location>
</feature>
<dbReference type="PROSITE" id="PS00216">
    <property type="entry name" value="SUGAR_TRANSPORT_1"/>
    <property type="match status" value="1"/>
</dbReference>
<dbReference type="Proteomes" id="UP001152798">
    <property type="component" value="Chromosome 7"/>
</dbReference>
<keyword evidence="2 5" id="KW-0812">Transmembrane</keyword>
<evidence type="ECO:0000259" key="6">
    <source>
        <dbReference type="PROSITE" id="PS50850"/>
    </source>
</evidence>
<dbReference type="Pfam" id="PF00083">
    <property type="entry name" value="Sugar_tr"/>
    <property type="match status" value="2"/>
</dbReference>
<gene>
    <name evidence="7" type="ORF">NEZAVI_LOCUS15410</name>
</gene>
<dbReference type="InterPro" id="IPR005829">
    <property type="entry name" value="Sugar_transporter_CS"/>
</dbReference>
<feature type="transmembrane region" description="Helical" evidence="5">
    <location>
        <begin position="99"/>
        <end position="117"/>
    </location>
</feature>
<evidence type="ECO:0000256" key="3">
    <source>
        <dbReference type="ARBA" id="ARBA00022989"/>
    </source>
</evidence>
<evidence type="ECO:0000256" key="2">
    <source>
        <dbReference type="ARBA" id="ARBA00022692"/>
    </source>
</evidence>
<feature type="domain" description="Major facilitator superfamily (MFS) profile" evidence="6">
    <location>
        <begin position="1"/>
        <end position="379"/>
    </location>
</feature>
<dbReference type="SUPFAM" id="SSF103473">
    <property type="entry name" value="MFS general substrate transporter"/>
    <property type="match status" value="1"/>
</dbReference>
<sequence length="416" mass="43896">MAQQLSTSAQVTSCLVASGGLLSSGMTVAFPSIYKEQRLPTEISWLGSASHFAMIGGSLLVGPLMDSFGRKIGLVLALSFSMIGWSFIGGSGWLVPGRLMTGLSAGIVSAPVSVLVAEISAPKLRAHLTVYKHTAFSLGLFIMYSFGLIFKDRWQLSSLICGGLSFLSLISVVAWVPETRRGLTNVSYGPFFAALPRRKDVSRPFLLMAGLASLKQLSGTTVVLSYASQLLVAGGDTQAELGAVYIGAVRLAASLFAAPLAARFGRRSLASLGGYLSSLSLLVMAGGSSQSLACLLVFVFSSAISSSAIQALVGEVFPLDFRAVCTGLTTTATYVSAFAALHSHPWLLSSLGLHRLLGIYATIAVITTLIVIFFLHDTAVTVKEVELGQPDAEEVIEPLKEETKEMVAADEVKQNC</sequence>
<evidence type="ECO:0000256" key="4">
    <source>
        <dbReference type="ARBA" id="ARBA00023136"/>
    </source>
</evidence>
<feature type="transmembrane region" description="Helical" evidence="5">
    <location>
        <begin position="129"/>
        <end position="150"/>
    </location>
</feature>
<name>A0A9P0MXE5_NEZVI</name>
<dbReference type="InterPro" id="IPR020846">
    <property type="entry name" value="MFS_dom"/>
</dbReference>
<feature type="transmembrane region" description="Helical" evidence="5">
    <location>
        <begin position="205"/>
        <end position="227"/>
    </location>
</feature>
<dbReference type="InterPro" id="IPR050549">
    <property type="entry name" value="MFS_Trehalose_Transporter"/>
</dbReference>
<dbReference type="PANTHER" id="PTHR48021">
    <property type="match status" value="1"/>
</dbReference>
<feature type="transmembrane region" description="Helical" evidence="5">
    <location>
        <begin position="45"/>
        <end position="65"/>
    </location>
</feature>
<dbReference type="OrthoDB" id="4142200at2759"/>
<feature type="transmembrane region" description="Helical" evidence="5">
    <location>
        <begin position="242"/>
        <end position="262"/>
    </location>
</feature>
<feature type="transmembrane region" description="Helical" evidence="5">
    <location>
        <begin position="72"/>
        <end position="93"/>
    </location>
</feature>
<dbReference type="InterPro" id="IPR036259">
    <property type="entry name" value="MFS_trans_sf"/>
</dbReference>
<feature type="transmembrane region" description="Helical" evidence="5">
    <location>
        <begin position="321"/>
        <end position="341"/>
    </location>
</feature>
<evidence type="ECO:0000256" key="5">
    <source>
        <dbReference type="SAM" id="Phobius"/>
    </source>
</evidence>
<feature type="transmembrane region" description="Helical" evidence="5">
    <location>
        <begin position="156"/>
        <end position="176"/>
    </location>
</feature>
<accession>A0A9P0MXE5</accession>
<evidence type="ECO:0000313" key="8">
    <source>
        <dbReference type="Proteomes" id="UP001152798"/>
    </source>
</evidence>
<proteinExistence type="predicted"/>
<reference evidence="7" key="1">
    <citation type="submission" date="2022-01" db="EMBL/GenBank/DDBJ databases">
        <authorList>
            <person name="King R."/>
        </authorList>
    </citation>
    <scope>NUCLEOTIDE SEQUENCE</scope>
</reference>
<dbReference type="InterPro" id="IPR005828">
    <property type="entry name" value="MFS_sugar_transport-like"/>
</dbReference>
<dbReference type="AlphaFoldDB" id="A0A9P0MXE5"/>
<dbReference type="GO" id="GO:0016020">
    <property type="term" value="C:membrane"/>
    <property type="evidence" value="ECO:0007669"/>
    <property type="project" value="UniProtKB-SubCell"/>
</dbReference>
<dbReference type="GO" id="GO:0022857">
    <property type="term" value="F:transmembrane transporter activity"/>
    <property type="evidence" value="ECO:0007669"/>
    <property type="project" value="InterPro"/>
</dbReference>
<keyword evidence="8" id="KW-1185">Reference proteome</keyword>
<evidence type="ECO:0000256" key="1">
    <source>
        <dbReference type="ARBA" id="ARBA00004141"/>
    </source>
</evidence>